<dbReference type="PROSITE" id="PS52015">
    <property type="entry name" value="TONB_CTD"/>
    <property type="match status" value="1"/>
</dbReference>
<keyword evidence="8" id="KW-1133">Transmembrane helix</keyword>
<dbReference type="NCBIfam" id="TIGR01352">
    <property type="entry name" value="tonB_Cterm"/>
    <property type="match status" value="1"/>
</dbReference>
<name>A0A1I4LKD5_9GAMM</name>
<feature type="compositionally biased region" description="Low complexity" evidence="10">
    <location>
        <begin position="129"/>
        <end position="154"/>
    </location>
</feature>
<sequence>MQMLLNNRDKLFALDVGMRVGLFLLVSVAVHLAAGQWLDWRTPPGASRPTAVAQAEAVALPRLVTVVPPAPIEPEVESVAEAPPAPVAPAVVPRPDPPTPMPEPRKQPLAQVPQLSRTPPVESPPPAAPQETQATQEQQASAATAPQLNASPPLPVAEPVEVVSQAPRFREPPAAPVYPAQARRRNQQGQVLVEVRLDAEGEQREVRVVQSSGFTSLDRAALEAVADWKFQPELLAGQPTPSRVQIPIDFALHARR</sequence>
<evidence type="ECO:0000256" key="10">
    <source>
        <dbReference type="SAM" id="MobiDB-lite"/>
    </source>
</evidence>
<dbReference type="AlphaFoldDB" id="A0A1I4LKD5"/>
<dbReference type="GO" id="GO:0098797">
    <property type="term" value="C:plasma membrane protein complex"/>
    <property type="evidence" value="ECO:0007669"/>
    <property type="project" value="TreeGrafter"/>
</dbReference>
<feature type="compositionally biased region" description="Pro residues" evidence="10">
    <location>
        <begin position="86"/>
        <end position="102"/>
    </location>
</feature>
<dbReference type="GO" id="GO:0055085">
    <property type="term" value="P:transmembrane transport"/>
    <property type="evidence" value="ECO:0007669"/>
    <property type="project" value="InterPro"/>
</dbReference>
<evidence type="ECO:0000313" key="12">
    <source>
        <dbReference type="EMBL" id="SER89873.1"/>
    </source>
</evidence>
<evidence type="ECO:0000313" key="13">
    <source>
        <dbReference type="EMBL" id="SFL91361.1"/>
    </source>
</evidence>
<reference evidence="14 15" key="1">
    <citation type="submission" date="2016-10" db="EMBL/GenBank/DDBJ databases">
        <authorList>
            <person name="de Groot N.N."/>
        </authorList>
    </citation>
    <scope>NUCLEOTIDE SEQUENCE [LARGE SCALE GENOMIC DNA]</scope>
    <source>
        <strain evidence="13 14">CGMCC 1.9095</strain>
        <strain evidence="12 15">DSM 22558</strain>
    </source>
</reference>
<dbReference type="Gene3D" id="3.30.1150.10">
    <property type="match status" value="1"/>
</dbReference>
<comment type="subcellular location">
    <subcellularLocation>
        <location evidence="1">Cell inner membrane</location>
        <topology evidence="1">Single-pass membrane protein</topology>
        <orientation evidence="1">Periplasmic side</orientation>
    </subcellularLocation>
</comment>
<keyword evidence="6" id="KW-0812">Transmembrane</keyword>
<dbReference type="InterPro" id="IPR037682">
    <property type="entry name" value="TonB_C"/>
</dbReference>
<dbReference type="EMBL" id="FOGN01000002">
    <property type="protein sequence ID" value="SER89873.1"/>
    <property type="molecule type" value="Genomic_DNA"/>
</dbReference>
<evidence type="ECO:0000256" key="5">
    <source>
        <dbReference type="ARBA" id="ARBA00022519"/>
    </source>
</evidence>
<dbReference type="InterPro" id="IPR051045">
    <property type="entry name" value="TonB-dependent_transducer"/>
</dbReference>
<gene>
    <name evidence="13" type="ORF">SAMN04487855_1574</name>
    <name evidence="12" type="ORF">SAMN05216589_1739</name>
</gene>
<dbReference type="Pfam" id="PF03544">
    <property type="entry name" value="TonB_C"/>
    <property type="match status" value="1"/>
</dbReference>
<feature type="domain" description="TonB C-terminal" evidence="11">
    <location>
        <begin position="163"/>
        <end position="256"/>
    </location>
</feature>
<evidence type="ECO:0000256" key="6">
    <source>
        <dbReference type="ARBA" id="ARBA00022692"/>
    </source>
</evidence>
<dbReference type="GO" id="GO:0015031">
    <property type="term" value="P:protein transport"/>
    <property type="evidence" value="ECO:0007669"/>
    <property type="project" value="UniProtKB-KW"/>
</dbReference>
<keyword evidence="4" id="KW-1003">Cell membrane</keyword>
<dbReference type="PANTHER" id="PTHR33446:SF2">
    <property type="entry name" value="PROTEIN TONB"/>
    <property type="match status" value="1"/>
</dbReference>
<evidence type="ECO:0000313" key="15">
    <source>
        <dbReference type="Proteomes" id="UP000186904"/>
    </source>
</evidence>
<keyword evidence="14" id="KW-1185">Reference proteome</keyword>
<keyword evidence="5" id="KW-0997">Cell inner membrane</keyword>
<evidence type="ECO:0000256" key="2">
    <source>
        <dbReference type="ARBA" id="ARBA00006555"/>
    </source>
</evidence>
<evidence type="ECO:0000256" key="4">
    <source>
        <dbReference type="ARBA" id="ARBA00022475"/>
    </source>
</evidence>
<feature type="region of interest" description="Disordered" evidence="10">
    <location>
        <begin position="86"/>
        <end position="154"/>
    </location>
</feature>
<comment type="similarity">
    <text evidence="2">Belongs to the TonB family.</text>
</comment>
<evidence type="ECO:0000256" key="8">
    <source>
        <dbReference type="ARBA" id="ARBA00022989"/>
    </source>
</evidence>
<accession>A0A1I4LKD5</accession>
<evidence type="ECO:0000313" key="14">
    <source>
        <dbReference type="Proteomes" id="UP000186599"/>
    </source>
</evidence>
<dbReference type="Proteomes" id="UP000186904">
    <property type="component" value="Unassembled WGS sequence"/>
</dbReference>
<dbReference type="GO" id="GO:0031992">
    <property type="term" value="F:energy transducer activity"/>
    <property type="evidence" value="ECO:0007669"/>
    <property type="project" value="TreeGrafter"/>
</dbReference>
<dbReference type="SUPFAM" id="SSF74653">
    <property type="entry name" value="TolA/TonB C-terminal domain"/>
    <property type="match status" value="1"/>
</dbReference>
<evidence type="ECO:0000259" key="11">
    <source>
        <dbReference type="PROSITE" id="PS52015"/>
    </source>
</evidence>
<keyword evidence="7" id="KW-0653">Protein transport</keyword>
<dbReference type="InterPro" id="IPR006260">
    <property type="entry name" value="TonB/TolA_C"/>
</dbReference>
<proteinExistence type="inferred from homology"/>
<keyword evidence="9" id="KW-0472">Membrane</keyword>
<keyword evidence="3" id="KW-0813">Transport</keyword>
<protein>
    <submittedName>
        <fullName evidence="12 13">Protein TonB</fullName>
    </submittedName>
</protein>
<organism evidence="13 14">
    <name type="scientific">Halopseudomonas bauzanensis</name>
    <dbReference type="NCBI Taxonomy" id="653930"/>
    <lineage>
        <taxon>Bacteria</taxon>
        <taxon>Pseudomonadati</taxon>
        <taxon>Pseudomonadota</taxon>
        <taxon>Gammaproteobacteria</taxon>
        <taxon>Pseudomonadales</taxon>
        <taxon>Pseudomonadaceae</taxon>
        <taxon>Halopseudomonas</taxon>
    </lineage>
</organism>
<evidence type="ECO:0000256" key="1">
    <source>
        <dbReference type="ARBA" id="ARBA00004383"/>
    </source>
</evidence>
<dbReference type="PANTHER" id="PTHR33446">
    <property type="entry name" value="PROTEIN TONB-RELATED"/>
    <property type="match status" value="1"/>
</dbReference>
<evidence type="ECO:0000256" key="3">
    <source>
        <dbReference type="ARBA" id="ARBA00022448"/>
    </source>
</evidence>
<evidence type="ECO:0000256" key="9">
    <source>
        <dbReference type="ARBA" id="ARBA00023136"/>
    </source>
</evidence>
<evidence type="ECO:0000256" key="7">
    <source>
        <dbReference type="ARBA" id="ARBA00022927"/>
    </source>
</evidence>
<dbReference type="Proteomes" id="UP000186599">
    <property type="component" value="Unassembled WGS sequence"/>
</dbReference>
<dbReference type="EMBL" id="FOUA01000002">
    <property type="protein sequence ID" value="SFL91361.1"/>
    <property type="molecule type" value="Genomic_DNA"/>
</dbReference>
<dbReference type="STRING" id="653930.SAMN05216589_1739"/>